<keyword evidence="4" id="KW-1185">Reference proteome</keyword>
<dbReference type="InterPro" id="IPR009045">
    <property type="entry name" value="Zn_M74/Hedgehog-like"/>
</dbReference>
<dbReference type="PANTHER" id="PTHR34385:SF1">
    <property type="entry name" value="PEPTIDOGLYCAN L-ALANYL-D-GLUTAMATE ENDOPEPTIDASE CWLK"/>
    <property type="match status" value="1"/>
</dbReference>
<dbReference type="Pfam" id="PF02557">
    <property type="entry name" value="VanY"/>
    <property type="match status" value="1"/>
</dbReference>
<accession>A0AAE3IS42</accession>
<protein>
    <submittedName>
        <fullName evidence="3">M15 family metallopeptidase</fullName>
    </submittedName>
</protein>
<feature type="region of interest" description="Disordered" evidence="1">
    <location>
        <begin position="24"/>
        <end position="66"/>
    </location>
</feature>
<dbReference type="Proteomes" id="UP001209318">
    <property type="component" value="Unassembled WGS sequence"/>
</dbReference>
<comment type="caution">
    <text evidence="3">The sequence shown here is derived from an EMBL/GenBank/DDBJ whole genome shotgun (WGS) entry which is preliminary data.</text>
</comment>
<dbReference type="EMBL" id="JAOUSF010000003">
    <property type="protein sequence ID" value="MCU9613613.1"/>
    <property type="molecule type" value="Genomic_DNA"/>
</dbReference>
<dbReference type="SUPFAM" id="SSF55166">
    <property type="entry name" value="Hedgehog/DD-peptidase"/>
    <property type="match status" value="1"/>
</dbReference>
<dbReference type="RefSeq" id="WP_263072855.1">
    <property type="nucleotide sequence ID" value="NZ_JAOUSF010000003.1"/>
</dbReference>
<feature type="domain" description="D-alanyl-D-alanine carboxypeptidase-like core" evidence="2">
    <location>
        <begin position="128"/>
        <end position="256"/>
    </location>
</feature>
<dbReference type="AlphaFoldDB" id="A0AAE3IS42"/>
<dbReference type="PROSITE" id="PS51257">
    <property type="entry name" value="PROKAR_LIPOPROTEIN"/>
    <property type="match status" value="1"/>
</dbReference>
<feature type="compositionally biased region" description="Polar residues" evidence="1">
    <location>
        <begin position="40"/>
        <end position="65"/>
    </location>
</feature>
<dbReference type="GO" id="GO:0006508">
    <property type="term" value="P:proteolysis"/>
    <property type="evidence" value="ECO:0007669"/>
    <property type="project" value="InterPro"/>
</dbReference>
<dbReference type="GO" id="GO:0008233">
    <property type="term" value="F:peptidase activity"/>
    <property type="evidence" value="ECO:0007669"/>
    <property type="project" value="InterPro"/>
</dbReference>
<dbReference type="InterPro" id="IPR003709">
    <property type="entry name" value="VanY-like_core_dom"/>
</dbReference>
<name>A0AAE3IS42_9BACI</name>
<dbReference type="CDD" id="cd14852">
    <property type="entry name" value="LD-carboxypeptidase"/>
    <property type="match status" value="1"/>
</dbReference>
<gene>
    <name evidence="3" type="ORF">OEV98_08575</name>
</gene>
<dbReference type="InterPro" id="IPR058193">
    <property type="entry name" value="VanY/YodJ_core_dom"/>
</dbReference>
<evidence type="ECO:0000313" key="4">
    <source>
        <dbReference type="Proteomes" id="UP001209318"/>
    </source>
</evidence>
<organism evidence="3 4">
    <name type="scientific">Perspicuibacillus lycopersici</name>
    <dbReference type="NCBI Taxonomy" id="1325689"/>
    <lineage>
        <taxon>Bacteria</taxon>
        <taxon>Bacillati</taxon>
        <taxon>Bacillota</taxon>
        <taxon>Bacilli</taxon>
        <taxon>Bacillales</taxon>
        <taxon>Bacillaceae</taxon>
        <taxon>Perspicuibacillus</taxon>
    </lineage>
</organism>
<sequence length="280" mass="31520">MKLQRIIIPFMIAPLLFGCANNQKNNEKTDSVETEKENVADNTSQNETSNNDSSEQQENTSSEDQGITLEKKYFNEVEEVNGQAVIKNVENLLVLVNKEIMLPSDYIPSDLVRPNVAFSFGDQDIEKSYMKQVAADALEAMFAQAKAEGVNLFAVSGYRSYARQDQVFQAEVAAKGEEKAMEAVAVPGQSEHQTGLAMDISGASVDYLLTESFEDTAEGKWLAENAHKFGFILRYPKGKESITGYKYEPWHFRYVGEEMATIIYEHDWTLEEFFEEAKAI</sequence>
<dbReference type="Gene3D" id="3.30.1380.10">
    <property type="match status" value="1"/>
</dbReference>
<evidence type="ECO:0000259" key="2">
    <source>
        <dbReference type="Pfam" id="PF02557"/>
    </source>
</evidence>
<dbReference type="InterPro" id="IPR052179">
    <property type="entry name" value="DD-CPase-like"/>
</dbReference>
<evidence type="ECO:0000256" key="1">
    <source>
        <dbReference type="SAM" id="MobiDB-lite"/>
    </source>
</evidence>
<feature type="compositionally biased region" description="Basic and acidic residues" evidence="1">
    <location>
        <begin position="25"/>
        <end position="39"/>
    </location>
</feature>
<proteinExistence type="predicted"/>
<reference evidence="3" key="1">
    <citation type="submission" date="2022-10" db="EMBL/GenBank/DDBJ databases">
        <title>Description of Fervidibacillus gen. nov. in the family Fervidibacillaceae fam. nov. with two species, Fervidibacillus albus sp. nov., and Fervidibacillus halotolerans sp. nov., isolated from tidal flat sediments.</title>
        <authorList>
            <person name="Kwon K.K."/>
            <person name="Yang S.-H."/>
        </authorList>
    </citation>
    <scope>NUCLEOTIDE SEQUENCE</scope>
    <source>
        <strain evidence="3">JCM 19140</strain>
    </source>
</reference>
<dbReference type="PANTHER" id="PTHR34385">
    <property type="entry name" value="D-ALANYL-D-ALANINE CARBOXYPEPTIDASE"/>
    <property type="match status" value="1"/>
</dbReference>
<evidence type="ECO:0000313" key="3">
    <source>
        <dbReference type="EMBL" id="MCU9613613.1"/>
    </source>
</evidence>